<dbReference type="AlphaFoldDB" id="A0A366HGT1"/>
<evidence type="ECO:0000313" key="2">
    <source>
        <dbReference type="EMBL" id="RBP40968.1"/>
    </source>
</evidence>
<feature type="compositionally biased region" description="Low complexity" evidence="1">
    <location>
        <begin position="101"/>
        <end position="117"/>
    </location>
</feature>
<accession>A0A366HGT1</accession>
<organism evidence="2 3">
    <name type="scientific">Eoetvoesiella caeni</name>
    <dbReference type="NCBI Taxonomy" id="645616"/>
    <lineage>
        <taxon>Bacteria</taxon>
        <taxon>Pseudomonadati</taxon>
        <taxon>Pseudomonadota</taxon>
        <taxon>Betaproteobacteria</taxon>
        <taxon>Burkholderiales</taxon>
        <taxon>Alcaligenaceae</taxon>
        <taxon>Eoetvoesiella</taxon>
    </lineage>
</organism>
<gene>
    <name evidence="2" type="ORF">DFR37_103312</name>
</gene>
<comment type="caution">
    <text evidence="2">The sequence shown here is derived from an EMBL/GenBank/DDBJ whole genome shotgun (WGS) entry which is preliminary data.</text>
</comment>
<feature type="region of interest" description="Disordered" evidence="1">
    <location>
        <begin position="55"/>
        <end position="117"/>
    </location>
</feature>
<sequence length="288" mass="31502">MSQRPDSVPHRPEGVSQRPGSVPQRPDFLLFWQDVQDISGYPGGVTARLRRSLAPCRSSPDGLAQSARGRWLNARRGREAATSHRALPTTARPPLKCQHQRSAAATRSPARATRSASCPIEGSAGSHLLLNAGGIEDALLTLEGRWHGFSLGVQLGFFRVRGKSKESVGFARWEAVGNRLEIPFLSRFYADFSRLRRDSADCAAIAEQSQINSDVIATYSNLHTCRKRGCDAGRMGEVGPPASGLSFFTVSYSRRGHSTRILLCEAADYRRQETKCEVDDGGKQANHA</sequence>
<dbReference type="Proteomes" id="UP000253628">
    <property type="component" value="Unassembled WGS sequence"/>
</dbReference>
<protein>
    <submittedName>
        <fullName evidence="2">Uncharacterized protein</fullName>
    </submittedName>
</protein>
<evidence type="ECO:0000313" key="3">
    <source>
        <dbReference type="Proteomes" id="UP000253628"/>
    </source>
</evidence>
<keyword evidence="3" id="KW-1185">Reference proteome</keyword>
<proteinExistence type="predicted"/>
<evidence type="ECO:0000256" key="1">
    <source>
        <dbReference type="SAM" id="MobiDB-lite"/>
    </source>
</evidence>
<feature type="region of interest" description="Disordered" evidence="1">
    <location>
        <begin position="1"/>
        <end position="23"/>
    </location>
</feature>
<dbReference type="EMBL" id="QNRQ01000003">
    <property type="protein sequence ID" value="RBP40968.1"/>
    <property type="molecule type" value="Genomic_DNA"/>
</dbReference>
<reference evidence="2 3" key="1">
    <citation type="submission" date="2018-06" db="EMBL/GenBank/DDBJ databases">
        <title>Genomic Encyclopedia of Type Strains, Phase IV (KMG-IV): sequencing the most valuable type-strain genomes for metagenomic binning, comparative biology and taxonomic classification.</title>
        <authorList>
            <person name="Goeker M."/>
        </authorList>
    </citation>
    <scope>NUCLEOTIDE SEQUENCE [LARGE SCALE GENOMIC DNA]</scope>
    <source>
        <strain evidence="2 3">DSM 25520</strain>
    </source>
</reference>
<name>A0A366HGT1_9BURK</name>